<comment type="caution">
    <text evidence="3">The sequence shown here is derived from an EMBL/GenBank/DDBJ whole genome shotgun (WGS) entry which is preliminary data.</text>
</comment>
<name>A0A1F6TRM8_9PROT</name>
<dbReference type="GO" id="GO:0008757">
    <property type="term" value="F:S-adenosylmethionine-dependent methyltransferase activity"/>
    <property type="evidence" value="ECO:0007669"/>
    <property type="project" value="InterPro"/>
</dbReference>
<dbReference type="Proteomes" id="UP000178885">
    <property type="component" value="Unassembled WGS sequence"/>
</dbReference>
<protein>
    <recommendedName>
        <fullName evidence="2">Methyltransferase type 11 domain-containing protein</fullName>
    </recommendedName>
</protein>
<dbReference type="InterPro" id="IPR013216">
    <property type="entry name" value="Methyltransf_11"/>
</dbReference>
<dbReference type="PANTHER" id="PTHR45036">
    <property type="entry name" value="METHYLTRANSFERASE LIKE 7B"/>
    <property type="match status" value="1"/>
</dbReference>
<dbReference type="Gene3D" id="3.40.50.150">
    <property type="entry name" value="Vaccinia Virus protein VP39"/>
    <property type="match status" value="1"/>
</dbReference>
<dbReference type="STRING" id="1817760.A2151_03005"/>
<feature type="transmembrane region" description="Helical" evidence="1">
    <location>
        <begin position="160"/>
        <end position="179"/>
    </location>
</feature>
<dbReference type="AlphaFoldDB" id="A0A1F6TRM8"/>
<dbReference type="Pfam" id="PF08241">
    <property type="entry name" value="Methyltransf_11"/>
    <property type="match status" value="1"/>
</dbReference>
<gene>
    <name evidence="3" type="ORF">A2151_03005</name>
</gene>
<evidence type="ECO:0000256" key="1">
    <source>
        <dbReference type="SAM" id="Phobius"/>
    </source>
</evidence>
<dbReference type="PANTHER" id="PTHR45036:SF1">
    <property type="entry name" value="METHYLTRANSFERASE LIKE 7A"/>
    <property type="match status" value="1"/>
</dbReference>
<feature type="domain" description="Methyltransferase type 11" evidence="2">
    <location>
        <begin position="10"/>
        <end position="90"/>
    </location>
</feature>
<dbReference type="SUPFAM" id="SSF53335">
    <property type="entry name" value="S-adenosyl-L-methionine-dependent methyltransferases"/>
    <property type="match status" value="1"/>
</dbReference>
<sequence>MLPGLRGALLDVGCGEKPYAKWTTGITCYVGIDTVSRGADVLVGNHEEWPFADNTFDAVLCTQVMEHVDDVGRLLSEITRVLKPGGNLVLTVPFAYNEHDAPRDFWRFSAHGARRLLEQGYDIDVLKSQGAIGSTCGLLCLNWIDASLGQTRVGRFLKGVMLPVWIVVSLVINLIGSFVDYLDRTDSFYSNVLVIARRR</sequence>
<evidence type="ECO:0000313" key="4">
    <source>
        <dbReference type="Proteomes" id="UP000178885"/>
    </source>
</evidence>
<proteinExistence type="predicted"/>
<keyword evidence="1" id="KW-0472">Membrane</keyword>
<organism evidence="3 4">
    <name type="scientific">Candidatus Muproteobacteria bacterium RBG_16_65_34</name>
    <dbReference type="NCBI Taxonomy" id="1817760"/>
    <lineage>
        <taxon>Bacteria</taxon>
        <taxon>Pseudomonadati</taxon>
        <taxon>Pseudomonadota</taxon>
        <taxon>Candidatus Muproteobacteria</taxon>
    </lineage>
</organism>
<dbReference type="InterPro" id="IPR029063">
    <property type="entry name" value="SAM-dependent_MTases_sf"/>
</dbReference>
<accession>A0A1F6TRM8</accession>
<keyword evidence="1" id="KW-1133">Transmembrane helix</keyword>
<keyword evidence="1" id="KW-0812">Transmembrane</keyword>
<evidence type="ECO:0000259" key="2">
    <source>
        <dbReference type="Pfam" id="PF08241"/>
    </source>
</evidence>
<dbReference type="CDD" id="cd02440">
    <property type="entry name" value="AdoMet_MTases"/>
    <property type="match status" value="1"/>
</dbReference>
<reference evidence="3 4" key="1">
    <citation type="journal article" date="2016" name="Nat. Commun.">
        <title>Thousands of microbial genomes shed light on interconnected biogeochemical processes in an aquifer system.</title>
        <authorList>
            <person name="Anantharaman K."/>
            <person name="Brown C.T."/>
            <person name="Hug L.A."/>
            <person name="Sharon I."/>
            <person name="Castelle C.J."/>
            <person name="Probst A.J."/>
            <person name="Thomas B.C."/>
            <person name="Singh A."/>
            <person name="Wilkins M.J."/>
            <person name="Karaoz U."/>
            <person name="Brodie E.L."/>
            <person name="Williams K.H."/>
            <person name="Hubbard S.S."/>
            <person name="Banfield J.F."/>
        </authorList>
    </citation>
    <scope>NUCLEOTIDE SEQUENCE [LARGE SCALE GENOMIC DNA]</scope>
</reference>
<dbReference type="EMBL" id="MFSU01000048">
    <property type="protein sequence ID" value="OGI47709.1"/>
    <property type="molecule type" value="Genomic_DNA"/>
</dbReference>
<dbReference type="InterPro" id="IPR052356">
    <property type="entry name" value="Thiol_S-MT"/>
</dbReference>
<evidence type="ECO:0000313" key="3">
    <source>
        <dbReference type="EMBL" id="OGI47709.1"/>
    </source>
</evidence>